<dbReference type="InterPro" id="IPR005627">
    <property type="entry name" value="CutC-like"/>
</dbReference>
<organism evidence="3 4">
    <name type="scientific">Weissella coleopterorum</name>
    <dbReference type="NCBI Taxonomy" id="2714949"/>
    <lineage>
        <taxon>Bacteria</taxon>
        <taxon>Bacillati</taxon>
        <taxon>Bacillota</taxon>
        <taxon>Bacilli</taxon>
        <taxon>Lactobacillales</taxon>
        <taxon>Lactobacillaceae</taxon>
        <taxon>Weissella</taxon>
    </lineage>
</organism>
<keyword evidence="2" id="KW-0963">Cytoplasm</keyword>
<dbReference type="HAMAP" id="MF_00795">
    <property type="entry name" value="CutC"/>
    <property type="match status" value="1"/>
</dbReference>
<reference evidence="3 4" key="1">
    <citation type="submission" date="2020-03" db="EMBL/GenBank/DDBJ databases">
        <title>Weissella sp. nov., isolated from Cybister lewisianus.</title>
        <authorList>
            <person name="Hyun D.-W."/>
            <person name="Bae J.-W."/>
        </authorList>
    </citation>
    <scope>NUCLEOTIDE SEQUENCE [LARGE SCALE GENOMIC DNA]</scope>
    <source>
        <strain evidence="3 4">HDW19</strain>
    </source>
</reference>
<dbReference type="AlphaFoldDB" id="A0A6G8AZF4"/>
<sequence>MLKEIAVGNFATAKLAVAKGIDRIELNQHLELGGLTPNRSTWQAVLTLGCPVVVMVRPRAGNFNYNSAEVAVMEATLRTLKEDGVQMVTFGVLNAQLQLDIKTMQHLIQLAAPMRVVMHMAFDAIPVDQQADALHWLAKHQVERILTHGGPLKQPIDKSIQHLKETINQAQDQIEILPGGGINFNNYVQLARELGVEQVHGSQIIDLNP</sequence>
<comment type="caution">
    <text evidence="2">Once thought to be involved in copper homeostasis, experiments in E.coli have shown this is not the case.</text>
</comment>
<dbReference type="KEGG" id="wco:G7084_02955"/>
<dbReference type="EMBL" id="CP049888">
    <property type="protein sequence ID" value="QIL50367.1"/>
    <property type="molecule type" value="Genomic_DNA"/>
</dbReference>
<dbReference type="Proteomes" id="UP000500741">
    <property type="component" value="Chromosome"/>
</dbReference>
<comment type="similarity">
    <text evidence="1 2">Belongs to the CutC family.</text>
</comment>
<evidence type="ECO:0000256" key="2">
    <source>
        <dbReference type="HAMAP-Rule" id="MF_00795"/>
    </source>
</evidence>
<comment type="subcellular location">
    <subcellularLocation>
        <location evidence="2">Cytoplasm</location>
    </subcellularLocation>
</comment>
<dbReference type="GO" id="GO:0005507">
    <property type="term" value="F:copper ion binding"/>
    <property type="evidence" value="ECO:0007669"/>
    <property type="project" value="TreeGrafter"/>
</dbReference>
<evidence type="ECO:0000313" key="3">
    <source>
        <dbReference type="EMBL" id="QIL50367.1"/>
    </source>
</evidence>
<protein>
    <recommendedName>
        <fullName evidence="2">PF03932 family protein CutC</fullName>
    </recommendedName>
</protein>
<dbReference type="PANTHER" id="PTHR12598:SF0">
    <property type="entry name" value="COPPER HOMEOSTASIS PROTEIN CUTC HOMOLOG"/>
    <property type="match status" value="1"/>
</dbReference>
<keyword evidence="4" id="KW-1185">Reference proteome</keyword>
<dbReference type="PANTHER" id="PTHR12598">
    <property type="entry name" value="COPPER HOMEOSTASIS PROTEIN CUTC"/>
    <property type="match status" value="1"/>
</dbReference>
<dbReference type="Pfam" id="PF03932">
    <property type="entry name" value="CutC"/>
    <property type="match status" value="1"/>
</dbReference>
<dbReference type="InterPro" id="IPR036822">
    <property type="entry name" value="CutC-like_dom_sf"/>
</dbReference>
<gene>
    <name evidence="2" type="primary">cutC</name>
    <name evidence="3" type="ORF">G7084_02955</name>
</gene>
<proteinExistence type="inferred from homology"/>
<dbReference type="GO" id="GO:0005737">
    <property type="term" value="C:cytoplasm"/>
    <property type="evidence" value="ECO:0007669"/>
    <property type="project" value="UniProtKB-SubCell"/>
</dbReference>
<accession>A0A6G8AZF4</accession>
<evidence type="ECO:0000256" key="1">
    <source>
        <dbReference type="ARBA" id="ARBA00007768"/>
    </source>
</evidence>
<dbReference type="Gene3D" id="3.20.20.380">
    <property type="entry name" value="Copper homeostasis (CutC) domain"/>
    <property type="match status" value="1"/>
</dbReference>
<evidence type="ECO:0000313" key="4">
    <source>
        <dbReference type="Proteomes" id="UP000500741"/>
    </source>
</evidence>
<dbReference type="SUPFAM" id="SSF110395">
    <property type="entry name" value="CutC-like"/>
    <property type="match status" value="1"/>
</dbReference>
<dbReference type="RefSeq" id="WP_166009906.1">
    <property type="nucleotide sequence ID" value="NZ_CP049888.1"/>
</dbReference>
<name>A0A6G8AZF4_9LACO</name>